<evidence type="ECO:0000313" key="6">
    <source>
        <dbReference type="Proteomes" id="UP000063308"/>
    </source>
</evidence>
<proteinExistence type="inferred from homology"/>
<dbReference type="PRINTS" id="PR01727">
    <property type="entry name" value="DNABINDINGHU"/>
</dbReference>
<dbReference type="GO" id="GO:0030527">
    <property type="term" value="F:structural constituent of chromatin"/>
    <property type="evidence" value="ECO:0007669"/>
    <property type="project" value="InterPro"/>
</dbReference>
<keyword evidence="2" id="KW-0226">DNA condensation</keyword>
<dbReference type="GO" id="GO:0030261">
    <property type="term" value="P:chromosome condensation"/>
    <property type="evidence" value="ECO:0007669"/>
    <property type="project" value="UniProtKB-KW"/>
</dbReference>
<name>A0A0E4BYH2_9BRAD</name>
<protein>
    <submittedName>
        <fullName evidence="5">HNS-type DNA binding protein</fullName>
    </submittedName>
</protein>
<dbReference type="InterPro" id="IPR000119">
    <property type="entry name" value="Hist_DNA-bd"/>
</dbReference>
<dbReference type="Proteomes" id="UP000063308">
    <property type="component" value="Plasmid pNK6b"/>
</dbReference>
<dbReference type="GO" id="GO:0003677">
    <property type="term" value="F:DNA binding"/>
    <property type="evidence" value="ECO:0007669"/>
    <property type="project" value="UniProtKB-KW"/>
</dbReference>
<dbReference type="CDD" id="cd00591">
    <property type="entry name" value="HU_IHF"/>
    <property type="match status" value="1"/>
</dbReference>
<evidence type="ECO:0000256" key="1">
    <source>
        <dbReference type="ARBA" id="ARBA00010529"/>
    </source>
</evidence>
<dbReference type="SUPFAM" id="SSF47729">
    <property type="entry name" value="IHF-like DNA-binding proteins"/>
    <property type="match status" value="1"/>
</dbReference>
<geneLocation type="plasmid" evidence="6">
    <name>pNK6b DNA</name>
</geneLocation>
<dbReference type="PANTHER" id="PTHR33175:SF3">
    <property type="entry name" value="DNA-BINDING PROTEIN HU-BETA"/>
    <property type="match status" value="1"/>
</dbReference>
<keyword evidence="5" id="KW-0614">Plasmid</keyword>
<dbReference type="PANTHER" id="PTHR33175">
    <property type="entry name" value="DNA-BINDING PROTEIN HU"/>
    <property type="match status" value="1"/>
</dbReference>
<dbReference type="InterPro" id="IPR010992">
    <property type="entry name" value="IHF-like_DNA-bd_dom_sf"/>
</dbReference>
<dbReference type="SMART" id="SM00411">
    <property type="entry name" value="BHL"/>
    <property type="match status" value="1"/>
</dbReference>
<accession>A0A0E4BYH2</accession>
<comment type="similarity">
    <text evidence="1 4">Belongs to the bacterial histone-like protein family.</text>
</comment>
<evidence type="ECO:0000313" key="5">
    <source>
        <dbReference type="EMBL" id="BAR63244.1"/>
    </source>
</evidence>
<keyword evidence="3" id="KW-0238">DNA-binding</keyword>
<organism evidence="5 6">
    <name type="scientific">Bradyrhizobium diazoefficiens</name>
    <dbReference type="NCBI Taxonomy" id="1355477"/>
    <lineage>
        <taxon>Bacteria</taxon>
        <taxon>Pseudomonadati</taxon>
        <taxon>Pseudomonadota</taxon>
        <taxon>Alphaproteobacteria</taxon>
        <taxon>Hyphomicrobiales</taxon>
        <taxon>Nitrobacteraceae</taxon>
        <taxon>Bradyrhizobium</taxon>
    </lineage>
</organism>
<reference evidence="5 6" key="1">
    <citation type="submission" date="2014-11" db="EMBL/GenBank/DDBJ databases">
        <title>Symbiosis island explosion on the genome of extra-slow-growing strains of soybean bradyrhizobia with massive insertion sequences.</title>
        <authorList>
            <person name="Iida T."/>
            <person name="Minamisawa K."/>
        </authorList>
    </citation>
    <scope>NUCLEOTIDE SEQUENCE [LARGE SCALE GENOMIC DNA]</scope>
    <source>
        <strain evidence="5 6">NK6</strain>
        <plasmid evidence="6">pNK6b DNA</plasmid>
    </source>
</reference>
<evidence type="ECO:0000256" key="3">
    <source>
        <dbReference type="ARBA" id="ARBA00023125"/>
    </source>
</evidence>
<sequence length="101" mass="10221">MTTANEIAEKIAAENDLTKAQAKTIVDSVFKAIADAAVSGTETSLPGFGKFKVKDSPAREGRNPSTGATIAIAASRKLTFTPAKAIKDVLNGGAAPSDGAS</sequence>
<dbReference type="Gene3D" id="4.10.520.10">
    <property type="entry name" value="IHF-like DNA-binding proteins"/>
    <property type="match status" value="1"/>
</dbReference>
<dbReference type="EMBL" id="AP014686">
    <property type="protein sequence ID" value="BAR63244.1"/>
    <property type="molecule type" value="Genomic_DNA"/>
</dbReference>
<evidence type="ECO:0000256" key="4">
    <source>
        <dbReference type="RuleBase" id="RU003939"/>
    </source>
</evidence>
<dbReference type="AlphaFoldDB" id="A0A0E4BYH2"/>
<gene>
    <name evidence="5" type="ORF">NK6_b_50</name>
</gene>
<dbReference type="Pfam" id="PF00216">
    <property type="entry name" value="Bac_DNA_binding"/>
    <property type="match status" value="1"/>
</dbReference>
<evidence type="ECO:0000256" key="2">
    <source>
        <dbReference type="ARBA" id="ARBA00023067"/>
    </source>
</evidence>